<dbReference type="Proteomes" id="UP001077788">
    <property type="component" value="Unassembled WGS sequence"/>
</dbReference>
<dbReference type="AlphaFoldDB" id="A0A9Q4DKX0"/>
<dbReference type="SUPFAM" id="SSF56672">
    <property type="entry name" value="DNA/RNA polymerases"/>
    <property type="match status" value="1"/>
</dbReference>
<reference evidence="1" key="2">
    <citation type="submission" date="2022-12" db="EMBL/GenBank/DDBJ databases">
        <authorList>
            <person name="Kardos G."/>
            <person name="Sarkozi R."/>
            <person name="Laczko L."/>
            <person name="Marton S."/>
            <person name="Makrai L."/>
            <person name="Banyai K."/>
            <person name="Fodor L."/>
        </authorList>
    </citation>
    <scope>NUCLEOTIDE SEQUENCE</scope>
    <source>
        <strain evidence="1">84/14</strain>
    </source>
</reference>
<gene>
    <name evidence="1" type="ORF">OYG11_12560</name>
</gene>
<feature type="non-terminal residue" evidence="1">
    <location>
        <position position="1"/>
    </location>
</feature>
<evidence type="ECO:0000313" key="1">
    <source>
        <dbReference type="EMBL" id="MCY6525027.1"/>
    </source>
</evidence>
<evidence type="ECO:0000313" key="2">
    <source>
        <dbReference type="Proteomes" id="UP001077788"/>
    </source>
</evidence>
<reference evidence="1" key="1">
    <citation type="journal article" date="2021" name="Vet Sci">
        <title>O-Serogroups and Pathovirotypes of Escherichia coli Isolated from Post-Weaning Piglets Showing Diarrhoea and/or Oedema in South Korea.</title>
        <authorList>
            <person name="Byun J.W."/>
            <person name="Moon B.Y."/>
            <person name="Do K.H."/>
            <person name="Lee K."/>
            <person name="Lee H.Y."/>
            <person name="Kim W.I."/>
            <person name="So B."/>
            <person name="Lee W.K."/>
        </authorList>
    </citation>
    <scope>NUCLEOTIDE SEQUENCE</scope>
    <source>
        <strain evidence="1">84/14</strain>
    </source>
</reference>
<protein>
    <recommendedName>
        <fullName evidence="3">Reverse transcriptase</fullName>
    </recommendedName>
</protein>
<proteinExistence type="predicted"/>
<dbReference type="RefSeq" id="WP_267992338.1">
    <property type="nucleotide sequence ID" value="NZ_JAPQFC010001135.1"/>
</dbReference>
<dbReference type="Gene3D" id="3.30.70.270">
    <property type="match status" value="1"/>
</dbReference>
<accession>A0A9Q4DKX0</accession>
<comment type="caution">
    <text evidence="1">The sequence shown here is derived from an EMBL/GenBank/DDBJ whole genome shotgun (WGS) entry which is preliminary data.</text>
</comment>
<evidence type="ECO:0008006" key="3">
    <source>
        <dbReference type="Google" id="ProtNLM"/>
    </source>
</evidence>
<organism evidence="1 2">
    <name type="scientific">Actinobacillus pleuropneumoniae</name>
    <name type="common">Haemophilus pleuropneumoniae</name>
    <dbReference type="NCBI Taxonomy" id="715"/>
    <lineage>
        <taxon>Bacteria</taxon>
        <taxon>Pseudomonadati</taxon>
        <taxon>Pseudomonadota</taxon>
        <taxon>Gammaproteobacteria</taxon>
        <taxon>Pasteurellales</taxon>
        <taxon>Pasteurellaceae</taxon>
        <taxon>Actinobacillus</taxon>
    </lineage>
</organism>
<sequence length="87" mass="10003">VYFDDWTMFGLVKHHVASLRLMLDICQSYQIVLNLKEFFFCIPFRTLLGHVLCKQGLMVDLATTVVIINLEAPRSFKQLCTMLGHIG</sequence>
<dbReference type="InterPro" id="IPR043502">
    <property type="entry name" value="DNA/RNA_pol_sf"/>
</dbReference>
<name>A0A9Q4DKX0_ACTPL</name>
<dbReference type="EMBL" id="JAPQFC010001135">
    <property type="protein sequence ID" value="MCY6525027.1"/>
    <property type="molecule type" value="Genomic_DNA"/>
</dbReference>
<dbReference type="InterPro" id="IPR043128">
    <property type="entry name" value="Rev_trsase/Diguanyl_cyclase"/>
</dbReference>